<evidence type="ECO:0000256" key="1">
    <source>
        <dbReference type="SAM" id="MobiDB-lite"/>
    </source>
</evidence>
<gene>
    <name evidence="4" type="ORF">JTE88_01050</name>
</gene>
<keyword evidence="2" id="KW-0472">Membrane</keyword>
<evidence type="ECO:0000256" key="2">
    <source>
        <dbReference type="SAM" id="Phobius"/>
    </source>
</evidence>
<sequence length="1242" mass="134229">MTTAVVAVTGLLLSFMTAVPALSAENSSSSQHESAAIVEANSENKSFNFIANIAEDQQIHVLLSEDMVDEGMITFERVGNPSNVVSLRGVTLAGEPLESDSYASVEASDNHSELITVQLDRDSEQTVKDSELVISYSAATVDSPDSWKLNLDVDAFTLATPDKERGVVQPRSASYTVRVEAFPTNPKLNEEVTFTYVIRNTSGNNLWWLDGGDHRDSAHVISDKLCAPIKYGSGWSTTARYTYIKPNSEARLTCSTKFDVAGKKYNEVTLKAGEFWNRNTYLRPFESLNNYRLPFAVEVQDKKIDRGEGGNRYTVVIPTAPVTPKDYESNRDPKWSIQKASSKDYVKPSGELVKYTYTVRNLSGDKLYFRSMKDDSCSPLRIESGIVKESRKRQFIPAGSEAVWTCTSVVQQVTVGIVDATFFNSAGDASSAGAATYVGVRYDNATNGNNFGIARCDVIDYTTVNESSGVGTLGSMDPGKAPEENKDFPADGAPRNPKSPGNLARMTTASATSAQHPEWVYYTPRVGGQAAKLGDPNIGLYRVHKQSGRIEKITDAQWEVEGEGKLRTEKPGATYTNRLAFGPDGTLWSFSGLGKMYSLQLDQDGKATSAGWKDHGFIGSDVKYSGGKQLFLSDLLFGDIAIDGNNTMWIIGSTVGTETLIDGVYQNTKNEDSFLFSLSAARLLANKGDTAHLITNLTKKNSLKKKGFFGLAFGPDGTLYASYDASDKSIYGNRIPDGEMYSINLETGEAKFLFSSPRIKGVQDLSSCAFPKAHISAEKTGVAVDSSHPNQIKFTIKVSNTSKIPAPGIKLLDVLDGNKYEFIKATLNGNEIGKAGENPFKDERLINSPNKHPGVVSPNAPAVVELTVHATGASSSDGAHACNQADVLVSGDVVKTDDPSTANAPDPTCLPLAQKPLLEISKTGGSIVKNGNAGDSAYEAEYEIRVENIGNIKTSYTTIDDALSYVVDDNMYKQGWPDQLNSLKMAWSRSGSDENAQSISIPNNGKVKIGTEKEKWLEPKGVHLYKVKVNFVLMNNNDGVTADFGVAKELCNSAKISNTDFAESRVCNSIPKAEKAKVTIRKASYDPKTQKSAVLPDLGGAEFIVYSAKEGQQESPNFDSKVAEISKEKGLTFDVDASKTYYLVETKAPKGLSLLPEPVKLISKTNAAGKIVVEAVNSLNVEVAGAGDQIVVTVNDVHTGDLPLSGGHGVWIPGLVGLFIMLGGLVLAFRHGHAMNTLAIRR</sequence>
<protein>
    <submittedName>
        <fullName evidence="4">Uncharacterized protein</fullName>
    </submittedName>
</protein>
<evidence type="ECO:0000256" key="3">
    <source>
        <dbReference type="SAM" id="SignalP"/>
    </source>
</evidence>
<feature type="signal peptide" evidence="3">
    <location>
        <begin position="1"/>
        <end position="23"/>
    </location>
</feature>
<keyword evidence="2" id="KW-0812">Transmembrane</keyword>
<dbReference type="EMBL" id="CP070228">
    <property type="protein sequence ID" value="QRV02382.1"/>
    <property type="molecule type" value="Genomic_DNA"/>
</dbReference>
<feature type="transmembrane region" description="Helical" evidence="2">
    <location>
        <begin position="1210"/>
        <end position="1229"/>
    </location>
</feature>
<feature type="chain" id="PRO_5045580490" evidence="3">
    <location>
        <begin position="24"/>
        <end position="1242"/>
    </location>
</feature>
<organism evidence="4 5">
    <name type="scientific">Arcanobacterium phocisimile</name>
    <dbReference type="NCBI Taxonomy" id="1302235"/>
    <lineage>
        <taxon>Bacteria</taxon>
        <taxon>Bacillati</taxon>
        <taxon>Actinomycetota</taxon>
        <taxon>Actinomycetes</taxon>
        <taxon>Actinomycetales</taxon>
        <taxon>Actinomycetaceae</taxon>
        <taxon>Arcanobacterium</taxon>
    </lineage>
</organism>
<evidence type="ECO:0000313" key="4">
    <source>
        <dbReference type="EMBL" id="QRV02382.1"/>
    </source>
</evidence>
<reference evidence="4 5" key="1">
    <citation type="submission" date="2021-02" db="EMBL/GenBank/DDBJ databases">
        <title>Complete Genome Sequence of Arcanobacterium phocisimile strain DSM 26142T from a harbour seal.</title>
        <authorList>
            <person name="Borowiak M."/>
            <person name="Alssahen M."/>
            <person name="Malorny B."/>
            <person name="Laemmler C."/>
            <person name="Siebert U."/>
            <person name="Ploetz M."/>
            <person name="Abdulmawjood A."/>
        </authorList>
    </citation>
    <scope>NUCLEOTIDE SEQUENCE [LARGE SCALE GENOMIC DNA]</scope>
    <source>
        <strain evidence="4 5">DSM 26142</strain>
    </source>
</reference>
<proteinExistence type="predicted"/>
<feature type="compositionally biased region" description="Basic and acidic residues" evidence="1">
    <location>
        <begin position="480"/>
        <end position="489"/>
    </location>
</feature>
<dbReference type="InterPro" id="IPR013783">
    <property type="entry name" value="Ig-like_fold"/>
</dbReference>
<evidence type="ECO:0000313" key="5">
    <source>
        <dbReference type="Proteomes" id="UP000602653"/>
    </source>
</evidence>
<dbReference type="Gene3D" id="2.60.40.10">
    <property type="entry name" value="Immunoglobulins"/>
    <property type="match status" value="1"/>
</dbReference>
<name>A0ABX7IHT4_9ACTO</name>
<keyword evidence="5" id="KW-1185">Reference proteome</keyword>
<keyword evidence="3" id="KW-0732">Signal</keyword>
<dbReference type="SUPFAM" id="SSF63829">
    <property type="entry name" value="Calcium-dependent phosphotriesterase"/>
    <property type="match status" value="1"/>
</dbReference>
<dbReference type="Proteomes" id="UP000602653">
    <property type="component" value="Chromosome"/>
</dbReference>
<accession>A0ABX7IHT4</accession>
<keyword evidence="2" id="KW-1133">Transmembrane helix</keyword>
<dbReference type="RefSeq" id="WP_204424808.1">
    <property type="nucleotide sequence ID" value="NZ_CP070228.1"/>
</dbReference>
<feature type="region of interest" description="Disordered" evidence="1">
    <location>
        <begin position="469"/>
        <end position="503"/>
    </location>
</feature>